<name>A0ABU9H941_9GAMM</name>
<dbReference type="Pfam" id="PF00149">
    <property type="entry name" value="Metallophos"/>
    <property type="match status" value="1"/>
</dbReference>
<dbReference type="NCBIfam" id="NF001204">
    <property type="entry name" value="PRK00166.1"/>
    <property type="match status" value="1"/>
</dbReference>
<reference evidence="7 8" key="1">
    <citation type="submission" date="2024-02" db="EMBL/GenBank/DDBJ databases">
        <title>Bacteria isolated from the canopy kelp, Nereocystis luetkeana.</title>
        <authorList>
            <person name="Pfister C.A."/>
            <person name="Younker I.T."/>
            <person name="Light S.H."/>
        </authorList>
    </citation>
    <scope>NUCLEOTIDE SEQUENCE [LARGE SCALE GENOMIC DNA]</scope>
    <source>
        <strain evidence="7 8">TI.2.07</strain>
    </source>
</reference>
<evidence type="ECO:0000256" key="1">
    <source>
        <dbReference type="ARBA" id="ARBA00003413"/>
    </source>
</evidence>
<dbReference type="PANTHER" id="PTHR40942:SF4">
    <property type="entry name" value="CYTOCHROME C5"/>
    <property type="match status" value="1"/>
</dbReference>
<feature type="domain" description="Calcineurin-like phosphoesterase" evidence="6">
    <location>
        <begin position="3"/>
        <end position="177"/>
    </location>
</feature>
<dbReference type="CDD" id="cd07422">
    <property type="entry name" value="MPP_ApaH"/>
    <property type="match status" value="1"/>
</dbReference>
<keyword evidence="3 5" id="KW-0378">Hydrolase</keyword>
<dbReference type="Gene3D" id="3.60.21.10">
    <property type="match status" value="1"/>
</dbReference>
<accession>A0ABU9H941</accession>
<evidence type="ECO:0000313" key="8">
    <source>
        <dbReference type="Proteomes" id="UP001366060"/>
    </source>
</evidence>
<dbReference type="PIRSF" id="PIRSF000903">
    <property type="entry name" value="B5n-ttraPtase_sm"/>
    <property type="match status" value="1"/>
</dbReference>
<sequence>MATYIVGDIQGCYDELRQLLSLANFDQSADELWVAGDLVARGPKSLQTLRYLKELGAKVILGNHDLHLLATSIGIHKPKVKDQISPILDAEDSHVLLTWLRQQPLLLEHPEHKFIMVHAGILPSWSIQQAKKLAQEVEQELHGDNYKALLKNMYGNHPTQWEETLSGIERTRYIINVFTRMRYCTLKGELEFENKLAPEQTDSSKLKPWFEITPRDHQQPILFGHWAALLGKTNQPDLYALDTGCVWGNSLTMIRWQDKKLFSLSCPAYG</sequence>
<evidence type="ECO:0000259" key="6">
    <source>
        <dbReference type="Pfam" id="PF00149"/>
    </source>
</evidence>
<dbReference type="HAMAP" id="MF_00199">
    <property type="entry name" value="ApaH"/>
    <property type="match status" value="1"/>
</dbReference>
<dbReference type="RefSeq" id="WP_341626991.1">
    <property type="nucleotide sequence ID" value="NZ_JBAKBA010000006.1"/>
</dbReference>
<comment type="function">
    <text evidence="1 5">Hydrolyzes diadenosine 5',5'''-P1,P4-tetraphosphate to yield ADP.</text>
</comment>
<proteinExistence type="inferred from homology"/>
<dbReference type="InterPro" id="IPR029052">
    <property type="entry name" value="Metallo-depent_PP-like"/>
</dbReference>
<dbReference type="EC" id="3.6.1.41" evidence="5"/>
<dbReference type="EMBL" id="JBAKBA010000006">
    <property type="protein sequence ID" value="MEL0658318.1"/>
    <property type="molecule type" value="Genomic_DNA"/>
</dbReference>
<dbReference type="SUPFAM" id="SSF56300">
    <property type="entry name" value="Metallo-dependent phosphatases"/>
    <property type="match status" value="1"/>
</dbReference>
<dbReference type="PANTHER" id="PTHR40942">
    <property type="match status" value="1"/>
</dbReference>
<dbReference type="InterPro" id="IPR004617">
    <property type="entry name" value="ApaH"/>
</dbReference>
<evidence type="ECO:0000256" key="2">
    <source>
        <dbReference type="ARBA" id="ARBA00005419"/>
    </source>
</evidence>
<organism evidence="7 8">
    <name type="scientific">Psychromonas arctica</name>
    <dbReference type="NCBI Taxonomy" id="168275"/>
    <lineage>
        <taxon>Bacteria</taxon>
        <taxon>Pseudomonadati</taxon>
        <taxon>Pseudomonadota</taxon>
        <taxon>Gammaproteobacteria</taxon>
        <taxon>Alteromonadales</taxon>
        <taxon>Psychromonadaceae</taxon>
        <taxon>Psychromonas</taxon>
    </lineage>
</organism>
<dbReference type="NCBIfam" id="TIGR00668">
    <property type="entry name" value="apaH"/>
    <property type="match status" value="1"/>
</dbReference>
<dbReference type="InterPro" id="IPR004843">
    <property type="entry name" value="Calcineurin-like_PHP"/>
</dbReference>
<comment type="catalytic activity">
    <reaction evidence="4 5">
        <text>P(1),P(4)-bis(5'-adenosyl) tetraphosphate + H2O = 2 ADP + 2 H(+)</text>
        <dbReference type="Rhea" id="RHEA:24252"/>
        <dbReference type="ChEBI" id="CHEBI:15377"/>
        <dbReference type="ChEBI" id="CHEBI:15378"/>
        <dbReference type="ChEBI" id="CHEBI:58141"/>
        <dbReference type="ChEBI" id="CHEBI:456216"/>
        <dbReference type="EC" id="3.6.1.41"/>
    </reaction>
</comment>
<gene>
    <name evidence="5" type="primary">apaH</name>
    <name evidence="7" type="ORF">V6255_04110</name>
</gene>
<dbReference type="GO" id="GO:0008803">
    <property type="term" value="F:bis(5'-nucleosyl)-tetraphosphatase (symmetrical) activity"/>
    <property type="evidence" value="ECO:0007669"/>
    <property type="project" value="UniProtKB-EC"/>
</dbReference>
<evidence type="ECO:0000256" key="3">
    <source>
        <dbReference type="ARBA" id="ARBA00022801"/>
    </source>
</evidence>
<evidence type="ECO:0000313" key="7">
    <source>
        <dbReference type="EMBL" id="MEL0658318.1"/>
    </source>
</evidence>
<dbReference type="Proteomes" id="UP001366060">
    <property type="component" value="Unassembled WGS sequence"/>
</dbReference>
<comment type="similarity">
    <text evidence="2 5">Belongs to the Ap4A hydrolase family.</text>
</comment>
<evidence type="ECO:0000256" key="4">
    <source>
        <dbReference type="ARBA" id="ARBA00049417"/>
    </source>
</evidence>
<comment type="caution">
    <text evidence="7">The sequence shown here is derived from an EMBL/GenBank/DDBJ whole genome shotgun (WGS) entry which is preliminary data.</text>
</comment>
<keyword evidence="8" id="KW-1185">Reference proteome</keyword>
<evidence type="ECO:0000256" key="5">
    <source>
        <dbReference type="HAMAP-Rule" id="MF_00199"/>
    </source>
</evidence>
<protein>
    <recommendedName>
        <fullName evidence="5">Bis(5'-nucleosyl)-tetraphosphatase, symmetrical</fullName>
        <ecNumber evidence="5">3.6.1.41</ecNumber>
    </recommendedName>
    <alternativeName>
        <fullName evidence="5">Ap4A hydrolase</fullName>
    </alternativeName>
    <alternativeName>
        <fullName evidence="5">Diadenosine 5',5'''-P1,P4-tetraphosphate pyrophosphohydrolase</fullName>
    </alternativeName>
    <alternativeName>
        <fullName evidence="5">Diadenosine tetraphosphatase</fullName>
    </alternativeName>
</protein>